<evidence type="ECO:0000256" key="2">
    <source>
        <dbReference type="SAM" id="MobiDB-lite"/>
    </source>
</evidence>
<reference evidence="4" key="1">
    <citation type="submission" date="2021-01" db="EMBL/GenBank/DDBJ databases">
        <authorList>
            <person name="Corre E."/>
            <person name="Pelletier E."/>
            <person name="Niang G."/>
            <person name="Scheremetjew M."/>
            <person name="Finn R."/>
            <person name="Kale V."/>
            <person name="Holt S."/>
            <person name="Cochrane G."/>
            <person name="Meng A."/>
            <person name="Brown T."/>
            <person name="Cohen L."/>
        </authorList>
    </citation>
    <scope>NUCLEOTIDE SEQUENCE</scope>
    <source>
        <strain evidence="4">WS</strain>
    </source>
</reference>
<evidence type="ECO:0000313" key="4">
    <source>
        <dbReference type="EMBL" id="CAD9078136.1"/>
    </source>
</evidence>
<evidence type="ECO:0000259" key="3">
    <source>
        <dbReference type="PROSITE" id="PS50004"/>
    </source>
</evidence>
<feature type="region of interest" description="Disordered" evidence="2">
    <location>
        <begin position="1"/>
        <end position="73"/>
    </location>
</feature>
<dbReference type="SMART" id="SM00239">
    <property type="entry name" value="C2"/>
    <property type="match status" value="1"/>
</dbReference>
<dbReference type="PROSITE" id="PS50004">
    <property type="entry name" value="C2"/>
    <property type="match status" value="1"/>
</dbReference>
<dbReference type="CDD" id="cd00030">
    <property type="entry name" value="C2"/>
    <property type="match status" value="1"/>
</dbReference>
<feature type="compositionally biased region" description="Polar residues" evidence="2">
    <location>
        <begin position="12"/>
        <end position="61"/>
    </location>
</feature>
<dbReference type="AlphaFoldDB" id="A0A7S1PH64"/>
<organism evidence="4">
    <name type="scientific">Percolomonas cosmopolitus</name>
    <dbReference type="NCBI Taxonomy" id="63605"/>
    <lineage>
        <taxon>Eukaryota</taxon>
        <taxon>Discoba</taxon>
        <taxon>Heterolobosea</taxon>
        <taxon>Tetramitia</taxon>
        <taxon>Eutetramitia</taxon>
        <taxon>Percolomonadidae</taxon>
        <taxon>Percolomonas</taxon>
    </lineage>
</organism>
<protein>
    <recommendedName>
        <fullName evidence="3">C2 domain-containing protein</fullName>
    </recommendedName>
</protein>
<keyword evidence="1" id="KW-0175">Coiled coil</keyword>
<sequence>MSDRTLPRIAMSPSQGSPSKNASTGTSTYNSPSPSKLSTRHLNYGWSNKPLTQDMPSSSGLSPKPKQKPRLIPRPDGVALAVKDKGKFELIPQLGSQFELNGKKCSKAIQLKRGDVVTVRKHLTFKVNPKTRDAKLFCNIPTPEVLELKQEKERITAELQEEKDNVNKLHEELEAEKARLEEMAAKTRDEIKRLDEEKRRNEEENKQKLALMEAEARKRMDALDEEMRQKELEVKKQLAKLDLAKKQHEEDMERMSEEQKRAAAEQEAAMREAEAKHKAALAGSAEERERVERKMKLRENQLQALERVLESAQHGESDVTIKDVYQIMADVMGTSSAKDRKNMVFATVLKADNLKNMDWVEQHAPYVQMIAGGKSCKTVQVKDTLSPMWTNGSTFFFRVTDDEDIQFKAFETDAWSSEDLLIGHQTVPVKELKANERVHQTVVLEEGDEGKLEVEFLYCVWSD</sequence>
<dbReference type="InterPro" id="IPR035892">
    <property type="entry name" value="C2_domain_sf"/>
</dbReference>
<dbReference type="InterPro" id="IPR000008">
    <property type="entry name" value="C2_dom"/>
</dbReference>
<accession>A0A7S1PH64</accession>
<feature type="domain" description="C2" evidence="3">
    <location>
        <begin position="323"/>
        <end position="442"/>
    </location>
</feature>
<dbReference type="Gene3D" id="2.60.40.150">
    <property type="entry name" value="C2 domain"/>
    <property type="match status" value="1"/>
</dbReference>
<proteinExistence type="predicted"/>
<feature type="coiled-coil region" evidence="1">
    <location>
        <begin position="145"/>
        <end position="308"/>
    </location>
</feature>
<evidence type="ECO:0000256" key="1">
    <source>
        <dbReference type="SAM" id="Coils"/>
    </source>
</evidence>
<name>A0A7S1PH64_9EUKA</name>
<dbReference type="EMBL" id="HBGD01001646">
    <property type="protein sequence ID" value="CAD9078136.1"/>
    <property type="molecule type" value="Transcribed_RNA"/>
</dbReference>
<dbReference type="Pfam" id="PF00168">
    <property type="entry name" value="C2"/>
    <property type="match status" value="1"/>
</dbReference>
<dbReference type="SUPFAM" id="SSF49562">
    <property type="entry name" value="C2 domain (Calcium/lipid-binding domain, CaLB)"/>
    <property type="match status" value="1"/>
</dbReference>
<gene>
    <name evidence="4" type="ORF">PCOS0759_LOCUS1368</name>
</gene>